<dbReference type="InterPro" id="IPR010994">
    <property type="entry name" value="RuvA_2-like"/>
</dbReference>
<organism evidence="2">
    <name type="scientific">uncultured myxobacterium HF0200_19H16</name>
    <dbReference type="NCBI Taxonomy" id="723559"/>
    <lineage>
        <taxon>Bacteria</taxon>
        <taxon>Pseudomonadati</taxon>
        <taxon>Myxococcota</taxon>
        <taxon>Myxococcia</taxon>
        <taxon>Myxococcales</taxon>
        <taxon>environmental samples</taxon>
    </lineage>
</organism>
<protein>
    <submittedName>
        <fullName evidence="2">Nuclease subunit of the excinuclease complex</fullName>
    </submittedName>
</protein>
<dbReference type="Gene3D" id="1.10.150.20">
    <property type="entry name" value="5' to 3' exonuclease, C-terminal subdomain"/>
    <property type="match status" value="1"/>
</dbReference>
<reference evidence="2" key="1">
    <citation type="submission" date="2010-01" db="EMBL/GenBank/DDBJ databases">
        <title>Genome fragments of uncultured bacteria from the North Pacific subtropical Gyre.</title>
        <authorList>
            <person name="Pham V.D."/>
            <person name="Delong E.F."/>
        </authorList>
    </citation>
    <scope>NUCLEOTIDE SEQUENCE</scope>
</reference>
<dbReference type="Pfam" id="PF14520">
    <property type="entry name" value="HHH_5"/>
    <property type="match status" value="1"/>
</dbReference>
<evidence type="ECO:0000259" key="1">
    <source>
        <dbReference type="PROSITE" id="PS50165"/>
    </source>
</evidence>
<evidence type="ECO:0000313" key="2">
    <source>
        <dbReference type="EMBL" id="ADI22134.1"/>
    </source>
</evidence>
<dbReference type="SMART" id="SM00278">
    <property type="entry name" value="HhH1"/>
    <property type="match status" value="2"/>
</dbReference>
<dbReference type="InterPro" id="IPR004791">
    <property type="entry name" value="UvrC"/>
</dbReference>
<dbReference type="InterPro" id="IPR003583">
    <property type="entry name" value="Hlx-hairpin-Hlx_DNA-bd_motif"/>
</dbReference>
<dbReference type="PANTHER" id="PTHR30562:SF1">
    <property type="entry name" value="UVRABC SYSTEM PROTEIN C"/>
    <property type="match status" value="1"/>
</dbReference>
<dbReference type="GO" id="GO:0006289">
    <property type="term" value="P:nucleotide-excision repair"/>
    <property type="evidence" value="ECO:0007669"/>
    <property type="project" value="InterPro"/>
</dbReference>
<proteinExistence type="predicted"/>
<dbReference type="SUPFAM" id="SSF47781">
    <property type="entry name" value="RuvA domain 2-like"/>
    <property type="match status" value="1"/>
</dbReference>
<dbReference type="InterPro" id="IPR001162">
    <property type="entry name" value="UvrC_RNase_H_dom"/>
</dbReference>
<dbReference type="InterPro" id="IPR038476">
    <property type="entry name" value="UvrC_RNase_H_dom_sf"/>
</dbReference>
<dbReference type="Gene3D" id="3.30.420.340">
    <property type="entry name" value="UvrC, RNAse H endonuclease domain"/>
    <property type="match status" value="1"/>
</dbReference>
<dbReference type="GO" id="GO:0009381">
    <property type="term" value="F:excinuclease ABC activity"/>
    <property type="evidence" value="ECO:0007669"/>
    <property type="project" value="InterPro"/>
</dbReference>
<sequence>MERQAVASPDFVDRDVIGIYREGPAVEIHVMRTRQGRLIGAKRYSYSDLETPTTDIISDFVSQYYSHENEAPTEILVPTPVVFGGSLGVLLGETQNKKIKLFTPQRGTKKRLLTLANKNAKQAFTDKKRQEGEAKTTLERLQKKLRLRNEPRHLECYDISHFQGTHIVASAVAFVDGIPDKSLYRHFKIRSTQEQDDFQSMYEVISRRTRRGLEESNLPDLMVIDGGKGQLSSARAALDDHGVDWVDLISLAKSRIKTRNQQDVQRSSERVFVHGIKDPIVLQANSSELFLLMRARDEAHRFAIEFQRKKRRKASTQSALEKIPGIGPKKRKQLLAKLGSAKRVEQASLEELQSVVGPKLAESIRKYFSNFPQAPTKGS</sequence>
<name>E7C3W0_9BACT</name>
<dbReference type="EMBL" id="GU567976">
    <property type="protein sequence ID" value="ADI22134.1"/>
    <property type="molecule type" value="Genomic_DNA"/>
</dbReference>
<feature type="domain" description="UvrC family homology region profile" evidence="1">
    <location>
        <begin position="16"/>
        <end position="238"/>
    </location>
</feature>
<dbReference type="PANTHER" id="PTHR30562">
    <property type="entry name" value="UVRC/OXIDOREDUCTASE"/>
    <property type="match status" value="1"/>
</dbReference>
<dbReference type="GO" id="GO:0003677">
    <property type="term" value="F:DNA binding"/>
    <property type="evidence" value="ECO:0007669"/>
    <property type="project" value="InterPro"/>
</dbReference>
<dbReference type="Pfam" id="PF22920">
    <property type="entry name" value="UvrC_RNaseH"/>
    <property type="match status" value="1"/>
</dbReference>
<dbReference type="PROSITE" id="PS50165">
    <property type="entry name" value="UVRC"/>
    <property type="match status" value="1"/>
</dbReference>
<dbReference type="AlphaFoldDB" id="E7C3W0"/>
<dbReference type="InterPro" id="IPR050066">
    <property type="entry name" value="UvrABC_protein_C"/>
</dbReference>
<accession>E7C3W0</accession>
<dbReference type="NCBIfam" id="TIGR00194">
    <property type="entry name" value="uvrC"/>
    <property type="match status" value="1"/>
</dbReference>
<dbReference type="Pfam" id="PF08459">
    <property type="entry name" value="UvrC_RNaseH_dom"/>
    <property type="match status" value="1"/>
</dbReference>
<dbReference type="GO" id="GO:0009380">
    <property type="term" value="C:excinuclease repair complex"/>
    <property type="evidence" value="ECO:0007669"/>
    <property type="project" value="InterPro"/>
</dbReference>